<dbReference type="OrthoDB" id="5597599at2"/>
<dbReference type="STRING" id="406100.SAMN04488052_102639"/>
<evidence type="ECO:0000313" key="1">
    <source>
        <dbReference type="EMBL" id="SEO75647.1"/>
    </source>
</evidence>
<proteinExistence type="predicted"/>
<name>A0A1H8SAQ9_9GAMM</name>
<dbReference type="RefSeq" id="WP_091641745.1">
    <property type="nucleotide sequence ID" value="NZ_FOEG01000002.1"/>
</dbReference>
<dbReference type="AlphaFoldDB" id="A0A1H8SAQ9"/>
<organism evidence="1 2">
    <name type="scientific">Aquisalimonas asiatica</name>
    <dbReference type="NCBI Taxonomy" id="406100"/>
    <lineage>
        <taxon>Bacteria</taxon>
        <taxon>Pseudomonadati</taxon>
        <taxon>Pseudomonadota</taxon>
        <taxon>Gammaproteobacteria</taxon>
        <taxon>Chromatiales</taxon>
        <taxon>Ectothiorhodospiraceae</taxon>
        <taxon>Aquisalimonas</taxon>
    </lineage>
</organism>
<sequence>MSFPLPAALTTASGAIRRLGVELEFAGLDLDTISAKVAELYGGDIVRDSRFSHRITGTRWGTFTTEIDTALLKDGSYLQLLEGLGFNLDEPLHRNRVDDLLARVAGTVVPHEIVTPPIPFTEVHELEALRASLQNSEARGTRASVFYAFGLHLNPEAASLEAGHLTAILRAFFLLYDWLHVQGEIDWSRRITPYINEFPHPYRRLVLDPGYAPALDQLVDDYLTYNATRNRVLDMLPLFNHLVGDRAIRGVPDAALVSPRPAFHYRLPNCRVDEKQWTLAAEWNGWVMVEWLAARPERMARMSVAYLKRRPPSIARVDQEWAQQTADWLTE</sequence>
<accession>A0A1H8SAQ9</accession>
<dbReference type="EMBL" id="FOEG01000002">
    <property type="protein sequence ID" value="SEO75647.1"/>
    <property type="molecule type" value="Genomic_DNA"/>
</dbReference>
<keyword evidence="2" id="KW-1185">Reference proteome</keyword>
<keyword evidence="1" id="KW-0436">Ligase</keyword>
<dbReference type="Pfam" id="PF12224">
    <property type="entry name" value="Amidoligase_2"/>
    <property type="match status" value="1"/>
</dbReference>
<evidence type="ECO:0000313" key="2">
    <source>
        <dbReference type="Proteomes" id="UP000199657"/>
    </source>
</evidence>
<reference evidence="1 2" key="1">
    <citation type="submission" date="2016-10" db="EMBL/GenBank/DDBJ databases">
        <authorList>
            <person name="de Groot N.N."/>
        </authorList>
    </citation>
    <scope>NUCLEOTIDE SEQUENCE [LARGE SCALE GENOMIC DNA]</scope>
    <source>
        <strain evidence="1 2">CGMCC 1.6291</strain>
    </source>
</reference>
<dbReference type="InterPro" id="IPR022025">
    <property type="entry name" value="Amidoligase_2"/>
</dbReference>
<protein>
    <submittedName>
        <fullName evidence="1">Putative amidoligase enzyme</fullName>
    </submittedName>
</protein>
<dbReference type="Proteomes" id="UP000199657">
    <property type="component" value="Unassembled WGS sequence"/>
</dbReference>
<gene>
    <name evidence="1" type="ORF">SAMN04488052_102639</name>
</gene>
<dbReference type="GO" id="GO:0016874">
    <property type="term" value="F:ligase activity"/>
    <property type="evidence" value="ECO:0007669"/>
    <property type="project" value="UniProtKB-KW"/>
</dbReference>